<keyword evidence="5" id="KW-1185">Reference proteome</keyword>
<dbReference type="PIRSF" id="PIRSF000126">
    <property type="entry name" value="11-beta-HSD1"/>
    <property type="match status" value="1"/>
</dbReference>
<dbReference type="InterPro" id="IPR036291">
    <property type="entry name" value="NAD(P)-bd_dom_sf"/>
</dbReference>
<protein>
    <recommendedName>
        <fullName evidence="6">Very-long-chain 3-oxoacyl-CoA reductase</fullName>
    </recommendedName>
</protein>
<dbReference type="InterPro" id="IPR051019">
    <property type="entry name" value="VLCFA-Steroid_DH"/>
</dbReference>
<dbReference type="PRINTS" id="PR00080">
    <property type="entry name" value="SDRFAMILY"/>
</dbReference>
<dbReference type="RefSeq" id="XP_038742477.1">
    <property type="nucleotide sequence ID" value="XM_038892241.1"/>
</dbReference>
<organism evidence="4 5">
    <name type="scientific">Colletotrichum karsti</name>
    <dbReference type="NCBI Taxonomy" id="1095194"/>
    <lineage>
        <taxon>Eukaryota</taxon>
        <taxon>Fungi</taxon>
        <taxon>Dikarya</taxon>
        <taxon>Ascomycota</taxon>
        <taxon>Pezizomycotina</taxon>
        <taxon>Sordariomycetes</taxon>
        <taxon>Hypocreomycetidae</taxon>
        <taxon>Glomerellales</taxon>
        <taxon>Glomerellaceae</taxon>
        <taxon>Colletotrichum</taxon>
        <taxon>Colletotrichum boninense species complex</taxon>
    </lineage>
</organism>
<dbReference type="GeneID" id="62165315"/>
<dbReference type="SUPFAM" id="SSF51735">
    <property type="entry name" value="NAD(P)-binding Rossmann-fold domains"/>
    <property type="match status" value="1"/>
</dbReference>
<dbReference type="PANTHER" id="PTHR43899">
    <property type="entry name" value="RH59310P"/>
    <property type="match status" value="1"/>
</dbReference>
<dbReference type="AlphaFoldDB" id="A0A9P6LHA8"/>
<dbReference type="OrthoDB" id="47007at2759"/>
<evidence type="ECO:0000313" key="5">
    <source>
        <dbReference type="Proteomes" id="UP000781932"/>
    </source>
</evidence>
<dbReference type="Proteomes" id="UP000781932">
    <property type="component" value="Unassembled WGS sequence"/>
</dbReference>
<comment type="caution">
    <text evidence="4">The sequence shown here is derived from an EMBL/GenBank/DDBJ whole genome shotgun (WGS) entry which is preliminary data.</text>
</comment>
<evidence type="ECO:0000256" key="2">
    <source>
        <dbReference type="ARBA" id="ARBA00023002"/>
    </source>
</evidence>
<dbReference type="GO" id="GO:0005783">
    <property type="term" value="C:endoplasmic reticulum"/>
    <property type="evidence" value="ECO:0007669"/>
    <property type="project" value="TreeGrafter"/>
</dbReference>
<proteinExistence type="inferred from homology"/>
<dbReference type="PRINTS" id="PR00081">
    <property type="entry name" value="GDHRDH"/>
</dbReference>
<gene>
    <name evidence="4" type="ORF">CkaCkLH20_09526</name>
</gene>
<sequence>MLASTLLRLLGAATLAKVSFKAVSWLSFWLLPELPLTKYRRSPQPWAMITGASAGIGLGFAEALAARNFNIVLLGHKQDELEEAKIGIVGKFPRIGVRIFVLDAISASPAEIQSTLESLSHLNMTILVNNVGGLSVPPSKYYRRVNDTTAEEMDRVISLNARFMAHLTRLAIPILARNGPSLILNVGSASMLGMPGVATYSACKSFVMAFTKAVGREMRADGIQVDVLALVLGEVYTQANAGKLPPGTPTAKDFAEAAVSHMGRAVSWGRLCFHPWMWHALQDAMVDFLPESVRNYVLASVFHQKRKEQTGLKSE</sequence>
<keyword evidence="2" id="KW-0560">Oxidoreductase</keyword>
<evidence type="ECO:0000256" key="3">
    <source>
        <dbReference type="RuleBase" id="RU000363"/>
    </source>
</evidence>
<dbReference type="EMBL" id="JAATWM020000034">
    <property type="protein sequence ID" value="KAF9873016.1"/>
    <property type="molecule type" value="Genomic_DNA"/>
</dbReference>
<dbReference type="GO" id="GO:0016491">
    <property type="term" value="F:oxidoreductase activity"/>
    <property type="evidence" value="ECO:0007669"/>
    <property type="project" value="UniProtKB-KW"/>
</dbReference>
<dbReference type="Pfam" id="PF00106">
    <property type="entry name" value="adh_short"/>
    <property type="match status" value="1"/>
</dbReference>
<dbReference type="Gene3D" id="3.40.50.720">
    <property type="entry name" value="NAD(P)-binding Rossmann-like Domain"/>
    <property type="match status" value="1"/>
</dbReference>
<accession>A0A9P6LHA8</accession>
<evidence type="ECO:0000313" key="4">
    <source>
        <dbReference type="EMBL" id="KAF9873016.1"/>
    </source>
</evidence>
<reference evidence="4" key="2">
    <citation type="submission" date="2020-11" db="EMBL/GenBank/DDBJ databases">
        <title>Whole genome sequencing of Colletotrichum sp.</title>
        <authorList>
            <person name="Li H."/>
        </authorList>
    </citation>
    <scope>NUCLEOTIDE SEQUENCE</scope>
    <source>
        <strain evidence="4">CkLH20</strain>
    </source>
</reference>
<reference evidence="4" key="1">
    <citation type="submission" date="2020-03" db="EMBL/GenBank/DDBJ databases">
        <authorList>
            <person name="He L."/>
        </authorList>
    </citation>
    <scope>NUCLEOTIDE SEQUENCE</scope>
    <source>
        <strain evidence="4">CkLH20</strain>
    </source>
</reference>
<dbReference type="PANTHER" id="PTHR43899:SF13">
    <property type="entry name" value="RH59310P"/>
    <property type="match status" value="1"/>
</dbReference>
<comment type="similarity">
    <text evidence="1 3">Belongs to the short-chain dehydrogenases/reductases (SDR) family.</text>
</comment>
<dbReference type="InterPro" id="IPR002347">
    <property type="entry name" value="SDR_fam"/>
</dbReference>
<evidence type="ECO:0000256" key="1">
    <source>
        <dbReference type="ARBA" id="ARBA00006484"/>
    </source>
</evidence>
<evidence type="ECO:0008006" key="6">
    <source>
        <dbReference type="Google" id="ProtNLM"/>
    </source>
</evidence>
<name>A0A9P6LHA8_9PEZI</name>